<proteinExistence type="predicted"/>
<evidence type="ECO:0000256" key="3">
    <source>
        <dbReference type="SAM" id="MobiDB-lite"/>
    </source>
</evidence>
<dbReference type="InterPro" id="IPR031311">
    <property type="entry name" value="CHIT_BIND_RR_consensus"/>
</dbReference>
<evidence type="ECO:0000313" key="5">
    <source>
        <dbReference type="EMBL" id="CAL4146459.1"/>
    </source>
</evidence>
<dbReference type="PROSITE" id="PS00233">
    <property type="entry name" value="CHIT_BIND_RR_1"/>
    <property type="match status" value="1"/>
</dbReference>
<keyword evidence="6" id="KW-1185">Reference proteome</keyword>
<gene>
    <name evidence="5" type="ORF">MNOR_LOCUS29870</name>
</gene>
<feature type="transmembrane region" description="Helical" evidence="4">
    <location>
        <begin position="15"/>
        <end position="33"/>
    </location>
</feature>
<dbReference type="GO" id="GO:0042302">
    <property type="term" value="F:structural constituent of cuticle"/>
    <property type="evidence" value="ECO:0007669"/>
    <property type="project" value="UniProtKB-UniRule"/>
</dbReference>
<keyword evidence="1 2" id="KW-0193">Cuticle</keyword>
<dbReference type="Proteomes" id="UP001497623">
    <property type="component" value="Unassembled WGS sequence"/>
</dbReference>
<evidence type="ECO:0008006" key="7">
    <source>
        <dbReference type="Google" id="ProtNLM"/>
    </source>
</evidence>
<dbReference type="InterPro" id="IPR051217">
    <property type="entry name" value="Insect_Cuticle_Struc_Prot"/>
</dbReference>
<reference evidence="5 6" key="1">
    <citation type="submission" date="2024-05" db="EMBL/GenBank/DDBJ databases">
        <authorList>
            <person name="Wallberg A."/>
        </authorList>
    </citation>
    <scope>NUCLEOTIDE SEQUENCE [LARGE SCALE GENOMIC DNA]</scope>
</reference>
<feature type="region of interest" description="Disordered" evidence="3">
    <location>
        <begin position="204"/>
        <end position="223"/>
    </location>
</feature>
<name>A0AAV2RVC1_MEGNR</name>
<dbReference type="InterPro" id="IPR000618">
    <property type="entry name" value="Insect_cuticle"/>
</dbReference>
<accession>A0AAV2RVC1</accession>
<evidence type="ECO:0000256" key="2">
    <source>
        <dbReference type="PROSITE-ProRule" id="PRU00497"/>
    </source>
</evidence>
<keyword evidence="4" id="KW-0472">Membrane</keyword>
<evidence type="ECO:0000256" key="1">
    <source>
        <dbReference type="ARBA" id="ARBA00022460"/>
    </source>
</evidence>
<dbReference type="PROSITE" id="PS51155">
    <property type="entry name" value="CHIT_BIND_RR_2"/>
    <property type="match status" value="1"/>
</dbReference>
<organism evidence="5 6">
    <name type="scientific">Meganyctiphanes norvegica</name>
    <name type="common">Northern krill</name>
    <name type="synonym">Thysanopoda norvegica</name>
    <dbReference type="NCBI Taxonomy" id="48144"/>
    <lineage>
        <taxon>Eukaryota</taxon>
        <taxon>Metazoa</taxon>
        <taxon>Ecdysozoa</taxon>
        <taxon>Arthropoda</taxon>
        <taxon>Crustacea</taxon>
        <taxon>Multicrustacea</taxon>
        <taxon>Malacostraca</taxon>
        <taxon>Eumalacostraca</taxon>
        <taxon>Eucarida</taxon>
        <taxon>Euphausiacea</taxon>
        <taxon>Euphausiidae</taxon>
        <taxon>Meganyctiphanes</taxon>
    </lineage>
</organism>
<dbReference type="GO" id="GO:0005615">
    <property type="term" value="C:extracellular space"/>
    <property type="evidence" value="ECO:0007669"/>
    <property type="project" value="TreeGrafter"/>
</dbReference>
<dbReference type="Pfam" id="PF00379">
    <property type="entry name" value="Chitin_bind_4"/>
    <property type="match status" value="1"/>
</dbReference>
<dbReference type="PANTHER" id="PTHR12236">
    <property type="entry name" value="STRUCTURAL CONTITUENT OF CUTICLE"/>
    <property type="match status" value="1"/>
</dbReference>
<evidence type="ECO:0000256" key="4">
    <source>
        <dbReference type="SAM" id="Phobius"/>
    </source>
</evidence>
<feature type="region of interest" description="Disordered" evidence="3">
    <location>
        <begin position="234"/>
        <end position="253"/>
    </location>
</feature>
<dbReference type="PANTHER" id="PTHR12236:SF79">
    <property type="entry name" value="CUTICULAR PROTEIN 50CB-RELATED"/>
    <property type="match status" value="1"/>
</dbReference>
<keyword evidence="4" id="KW-1133">Transmembrane helix</keyword>
<sequence length="253" mass="27792">QFPVVRNNNSKQGNMYKVVVMLVVVGSALCYPIDGPADLKGYTYPEPHGDYKHSAGVYDFAYAVKDEYTGNDFGHNEASDGSGVVTGKYYVLLPDGRIQTVTYHADHEHGFNAEVSYDGEAQYPAQTYEAPGPAYKAPQAAYKAPEPAYSAPKSAYKAPEVKYAAPEPTYEAPKPVYHAPEPVYHAPAPAYKAPTQTYRGPEPTYEAPDTTYEVPKSTYGEHDSSYMMAASEYKSPEPMDSYRVPPAYGAKLH</sequence>
<dbReference type="AlphaFoldDB" id="A0AAV2RVC1"/>
<keyword evidence="4" id="KW-0812">Transmembrane</keyword>
<dbReference type="EMBL" id="CAXKWB010035423">
    <property type="protein sequence ID" value="CAL4146459.1"/>
    <property type="molecule type" value="Genomic_DNA"/>
</dbReference>
<dbReference type="GO" id="GO:0031012">
    <property type="term" value="C:extracellular matrix"/>
    <property type="evidence" value="ECO:0007669"/>
    <property type="project" value="TreeGrafter"/>
</dbReference>
<comment type="caution">
    <text evidence="5">The sequence shown here is derived from an EMBL/GenBank/DDBJ whole genome shotgun (WGS) entry which is preliminary data.</text>
</comment>
<feature type="non-terminal residue" evidence="5">
    <location>
        <position position="1"/>
    </location>
</feature>
<evidence type="ECO:0000313" key="6">
    <source>
        <dbReference type="Proteomes" id="UP001497623"/>
    </source>
</evidence>
<protein>
    <recommendedName>
        <fullName evidence="7">Cuticle protein</fullName>
    </recommendedName>
</protein>